<reference evidence="2" key="1">
    <citation type="submission" date="2020-08" db="EMBL/GenBank/DDBJ databases">
        <title>Multicomponent nature underlies the extraordinary mechanical properties of spider dragline silk.</title>
        <authorList>
            <person name="Kono N."/>
            <person name="Nakamura H."/>
            <person name="Mori M."/>
            <person name="Yoshida Y."/>
            <person name="Ohtoshi R."/>
            <person name="Malay A.D."/>
            <person name="Moran D.A.P."/>
            <person name="Tomita M."/>
            <person name="Numata K."/>
            <person name="Arakawa K."/>
        </authorList>
    </citation>
    <scope>NUCLEOTIDE SEQUENCE</scope>
</reference>
<evidence type="ECO:0000256" key="1">
    <source>
        <dbReference type="SAM" id="MobiDB-lite"/>
    </source>
</evidence>
<dbReference type="EMBL" id="BMAV01019350">
    <property type="protein sequence ID" value="GFY72309.1"/>
    <property type="molecule type" value="Genomic_DNA"/>
</dbReference>
<accession>A0A8X6YIW1</accession>
<protein>
    <submittedName>
        <fullName evidence="2">Uncharacterized protein</fullName>
    </submittedName>
</protein>
<feature type="region of interest" description="Disordered" evidence="1">
    <location>
        <begin position="35"/>
        <end position="85"/>
    </location>
</feature>
<comment type="caution">
    <text evidence="2">The sequence shown here is derived from an EMBL/GenBank/DDBJ whole genome shotgun (WGS) entry which is preliminary data.</text>
</comment>
<keyword evidence="3" id="KW-1185">Reference proteome</keyword>
<dbReference type="AlphaFoldDB" id="A0A8X6YIW1"/>
<gene>
    <name evidence="2" type="ORF">TNIN_378621</name>
</gene>
<feature type="compositionally biased region" description="Basic and acidic residues" evidence="1">
    <location>
        <begin position="39"/>
        <end position="48"/>
    </location>
</feature>
<name>A0A8X6YIW1_9ARAC</name>
<dbReference type="Proteomes" id="UP000886998">
    <property type="component" value="Unassembled WGS sequence"/>
</dbReference>
<organism evidence="2 3">
    <name type="scientific">Trichonephila inaurata madagascariensis</name>
    <dbReference type="NCBI Taxonomy" id="2747483"/>
    <lineage>
        <taxon>Eukaryota</taxon>
        <taxon>Metazoa</taxon>
        <taxon>Ecdysozoa</taxon>
        <taxon>Arthropoda</taxon>
        <taxon>Chelicerata</taxon>
        <taxon>Arachnida</taxon>
        <taxon>Araneae</taxon>
        <taxon>Araneomorphae</taxon>
        <taxon>Entelegynae</taxon>
        <taxon>Araneoidea</taxon>
        <taxon>Nephilidae</taxon>
        <taxon>Trichonephila</taxon>
        <taxon>Trichonephila inaurata</taxon>
    </lineage>
</organism>
<proteinExistence type="predicted"/>
<sequence length="85" mass="9775">MDYITTHKLSQCAPTSLQVIQHPDRPSTVFQHIRLPQSTKEKRQEANKQNKMGRSHVGNGVSDEIKNKKQTLRQREALNIGQQKL</sequence>
<evidence type="ECO:0000313" key="2">
    <source>
        <dbReference type="EMBL" id="GFY72309.1"/>
    </source>
</evidence>
<evidence type="ECO:0000313" key="3">
    <source>
        <dbReference type="Proteomes" id="UP000886998"/>
    </source>
</evidence>